<dbReference type="AlphaFoldDB" id="A0A0T6BMH9"/>
<protein>
    <submittedName>
        <fullName evidence="1">Uncharacterized protein</fullName>
    </submittedName>
</protein>
<dbReference type="EMBL" id="LECW02000026">
    <property type="protein sequence ID" value="KRT92841.1"/>
    <property type="molecule type" value="Genomic_DNA"/>
</dbReference>
<evidence type="ECO:0000313" key="1">
    <source>
        <dbReference type="EMBL" id="KRT92841.1"/>
    </source>
</evidence>
<dbReference type="Proteomes" id="UP000036168">
    <property type="component" value="Unassembled WGS sequence"/>
</dbReference>
<comment type="caution">
    <text evidence="1">The sequence shown here is derived from an EMBL/GenBank/DDBJ whole genome shotgun (WGS) entry which is preliminary data.</text>
</comment>
<accession>A0A0T6BMH9</accession>
<gene>
    <name evidence="1" type="ORF">AB447_221385</name>
</gene>
<organism evidence="1 2">
    <name type="scientific">Bacillus glycinifermentans</name>
    <dbReference type="NCBI Taxonomy" id="1664069"/>
    <lineage>
        <taxon>Bacteria</taxon>
        <taxon>Bacillati</taxon>
        <taxon>Bacillota</taxon>
        <taxon>Bacilli</taxon>
        <taxon>Bacillales</taxon>
        <taxon>Bacillaceae</taxon>
        <taxon>Bacillus</taxon>
    </lineage>
</organism>
<name>A0A0T6BMH9_9BACI</name>
<proteinExistence type="predicted"/>
<reference evidence="1 2" key="1">
    <citation type="journal article" date="2015" name="Int. J. Syst. Evol. Microbiol.">
        <title>Bacillus glycinifermentans sp. nov., isolated from fermented soybean paste.</title>
        <authorList>
            <person name="Kim S.J."/>
            <person name="Dunlap C.A."/>
            <person name="Kwon S.W."/>
            <person name="Rooney A.P."/>
        </authorList>
    </citation>
    <scope>NUCLEOTIDE SEQUENCE [LARGE SCALE GENOMIC DNA]</scope>
    <source>
        <strain evidence="1 2">GO-13</strain>
    </source>
</reference>
<evidence type="ECO:0000313" key="2">
    <source>
        <dbReference type="Proteomes" id="UP000036168"/>
    </source>
</evidence>
<sequence length="62" mass="7122">MRSAADEWPDIVIGFLKEESVQRLIAQKADKLFYMLHTRWLNAAGLNPSPIVNNEERVGREP</sequence>